<dbReference type="GO" id="GO:0004222">
    <property type="term" value="F:metalloendopeptidase activity"/>
    <property type="evidence" value="ECO:0007669"/>
    <property type="project" value="TreeGrafter"/>
</dbReference>
<dbReference type="Pfam" id="PF01551">
    <property type="entry name" value="Peptidase_M23"/>
    <property type="match status" value="2"/>
</dbReference>
<dbReference type="AlphaFoldDB" id="A0A6P0UMD6"/>
<sequence>MRFLAFFFILFTVPTFAQKEYPKDAFRPPLDIPLLLSGTFGELRSNHFHSGIDIKTQQREGLSIFSVGDGYVTRIKVSPWGFGKALYIVHPNGYYTSVYAHLKKFSPEIEAYVKKIQYERESYEVEIFPEPNEFKVSKGDLIAYSGNTGSSGGPHLHFEYRDSAQKPINPMHFGINISDSKAPRVLGLFGYSIDDNAQINQSNVPIEIKLTQQGNGNFLAEKVYAEGKIGFGVNTYDQQDHTYNKNGVYAVEMMLNGQQHFSYDFEKFSFAETRFINAFIDFERYRTEKERVQKLFIAPKNPLSIYETTVNDGILEIEEGQEYTIEIRISDFKGNKSTIRIPVEGKKQEVIEKTETLVTDNFLRASIDNNYEFEGCSVFFPANSFYENFYIDIQKTDSTLNIHHDKIPVHRNFTVSFDTSSYSEEERRKLYIARYDEEDNELVYEDTAKRGDVLSTKTRNLGVYTLATDTISPKVTPINFKGDQWLTNYQYLKVKIEDLETGIANYRATINGKWILMEYEPKKDMLSYDLRDLKSGSEEQNLKVIVTDNVGNSTTFTSKFYLKN</sequence>
<dbReference type="SUPFAM" id="SSF51261">
    <property type="entry name" value="Duplicated hybrid motif"/>
    <property type="match status" value="1"/>
</dbReference>
<proteinExistence type="predicted"/>
<organism evidence="2 3">
    <name type="scientific">Leptobacterium flavescens</name>
    <dbReference type="NCBI Taxonomy" id="472055"/>
    <lineage>
        <taxon>Bacteria</taxon>
        <taxon>Pseudomonadati</taxon>
        <taxon>Bacteroidota</taxon>
        <taxon>Flavobacteriia</taxon>
        <taxon>Flavobacteriales</taxon>
        <taxon>Flavobacteriaceae</taxon>
        <taxon>Leptobacterium</taxon>
    </lineage>
</organism>
<feature type="domain" description="M23ase beta-sheet core" evidence="1">
    <location>
        <begin position="48"/>
        <end position="115"/>
    </location>
</feature>
<gene>
    <name evidence="2" type="ORF">GWK08_12050</name>
</gene>
<dbReference type="PANTHER" id="PTHR21666">
    <property type="entry name" value="PEPTIDASE-RELATED"/>
    <property type="match status" value="1"/>
</dbReference>
<dbReference type="InterPro" id="IPR050570">
    <property type="entry name" value="Cell_wall_metabolism_enzyme"/>
</dbReference>
<dbReference type="Gene3D" id="2.70.70.10">
    <property type="entry name" value="Glucose Permease (Domain IIA)"/>
    <property type="match status" value="1"/>
</dbReference>
<dbReference type="EMBL" id="JAABOO010000002">
    <property type="protein sequence ID" value="NER14177.1"/>
    <property type="molecule type" value="Genomic_DNA"/>
</dbReference>
<evidence type="ECO:0000259" key="1">
    <source>
        <dbReference type="Pfam" id="PF01551"/>
    </source>
</evidence>
<protein>
    <submittedName>
        <fullName evidence="2">Peptidoglycan DD-metalloendopeptidase family protein</fullName>
    </submittedName>
</protein>
<dbReference type="Proteomes" id="UP000468581">
    <property type="component" value="Unassembled WGS sequence"/>
</dbReference>
<dbReference type="PANTHER" id="PTHR21666:SF270">
    <property type="entry name" value="MUREIN HYDROLASE ACTIVATOR ENVC"/>
    <property type="match status" value="1"/>
</dbReference>
<accession>A0A6P0UMD6</accession>
<dbReference type="CDD" id="cd12797">
    <property type="entry name" value="M23_peptidase"/>
    <property type="match status" value="1"/>
</dbReference>
<reference evidence="2 3" key="1">
    <citation type="submission" date="2020-01" db="EMBL/GenBank/DDBJ databases">
        <title>Leptobacterium flavescens.</title>
        <authorList>
            <person name="Wang G."/>
        </authorList>
    </citation>
    <scope>NUCLEOTIDE SEQUENCE [LARGE SCALE GENOMIC DNA]</scope>
    <source>
        <strain evidence="2 3">KCTC 22160</strain>
    </source>
</reference>
<evidence type="ECO:0000313" key="2">
    <source>
        <dbReference type="EMBL" id="NER14177.1"/>
    </source>
</evidence>
<dbReference type="InterPro" id="IPR016047">
    <property type="entry name" value="M23ase_b-sheet_dom"/>
</dbReference>
<name>A0A6P0UMD6_9FLAO</name>
<keyword evidence="3" id="KW-1185">Reference proteome</keyword>
<comment type="caution">
    <text evidence="2">The sequence shown here is derived from an EMBL/GenBank/DDBJ whole genome shotgun (WGS) entry which is preliminary data.</text>
</comment>
<feature type="domain" description="M23ase beta-sheet core" evidence="1">
    <location>
        <begin position="135"/>
        <end position="170"/>
    </location>
</feature>
<evidence type="ECO:0000313" key="3">
    <source>
        <dbReference type="Proteomes" id="UP000468581"/>
    </source>
</evidence>
<dbReference type="RefSeq" id="WP_163607436.1">
    <property type="nucleotide sequence ID" value="NZ_JAABOO010000002.1"/>
</dbReference>
<dbReference type="InterPro" id="IPR011055">
    <property type="entry name" value="Dup_hybrid_motif"/>
</dbReference>